<accession>A0A212DEV7</accession>
<evidence type="ECO:0000259" key="1">
    <source>
        <dbReference type="SMART" id="SM00198"/>
    </source>
</evidence>
<dbReference type="Gene3D" id="3.40.33.10">
    <property type="entry name" value="CAP"/>
    <property type="match status" value="1"/>
</dbReference>
<dbReference type="AlphaFoldDB" id="A0A212DEV7"/>
<keyword evidence="3" id="KW-1185">Reference proteome</keyword>
<feature type="domain" description="SCP" evidence="1">
    <location>
        <begin position="143"/>
        <end position="280"/>
    </location>
</feature>
<dbReference type="SUPFAM" id="SSF55797">
    <property type="entry name" value="PR-1-like"/>
    <property type="match status" value="2"/>
</dbReference>
<proteinExistence type="predicted"/>
<evidence type="ECO:0000313" key="2">
    <source>
        <dbReference type="EMBL" id="OWK16674.1"/>
    </source>
</evidence>
<protein>
    <submittedName>
        <fullName evidence="2">GLIPR1</fullName>
    </submittedName>
</protein>
<comment type="caution">
    <text evidence="2">The sequence shown here is derived from an EMBL/GenBank/DDBJ whole genome shotgun (WGS) entry which is preliminary data.</text>
</comment>
<dbReference type="SMART" id="SM00198">
    <property type="entry name" value="SCP"/>
    <property type="match status" value="1"/>
</dbReference>
<dbReference type="Proteomes" id="UP000242450">
    <property type="component" value="Chromosome 3"/>
</dbReference>
<dbReference type="InterPro" id="IPR035940">
    <property type="entry name" value="CAP_sf"/>
</dbReference>
<sequence>MAALRFSVEWYARWFPLTQTGIWKVWLCEFWLLLLGSGLNANLLPDEEDVRFINEYVNLHNEVRGNVLPRAANMRFMAMQIVTKPYITDIGIQDGKYPGQFPRGTMPDRLSKRVTFALTAWMLSVVSSSSSPANTLPDIKNEDFIKDCVRTHNKFRSAVTPAASDMLYMTWDPQLAQIAKAWASHCEFAHNRQLKPPHKLHPNFTSLGENLWTGSLSIFSVSSAITDWYDEVKHYDFKTRKCNKVCGHYTQKLTVCHVSNGDRAAHLAKGKYGDIGLVHTAGDSKFDLFLGQTDTNTPASVQGLPALVSVFQNKRSFLSTAVIRKRLPAWDTLKQASVGAKLCLFSVSSCPEDLTGPRRRYTCLASKSKKTPTPNPQTPGFGFKTTSPRFSHVGFEPRNSVFPNAVVGPFCLEDAIFKLLPVLPEAKPPSAPFHKSVVYAPVDVERMAAAEGMCDPVAAAAGNLKARLSISSEKAIKEDKLMRRRPTGRRRCSVLGGLTAIRSRKEPTHGLAAASGFCLFSIAYANPQRDKVTLMAEDPKNVLKATSLCGEEDRENLNVHKHGSEHTNHIITFHGQRSKSSGTPKCRSTVIITKASNQRKHENAAGLRARSRKSRVLSLVFCFGFPARTSWVCSSINNNMGTES</sequence>
<dbReference type="InterPro" id="IPR001283">
    <property type="entry name" value="CRISP-related"/>
</dbReference>
<dbReference type="InterPro" id="IPR014044">
    <property type="entry name" value="CAP_dom"/>
</dbReference>
<dbReference type="OrthoDB" id="43654at2759"/>
<dbReference type="EMBL" id="MKHE01000003">
    <property type="protein sequence ID" value="OWK16674.1"/>
    <property type="molecule type" value="Genomic_DNA"/>
</dbReference>
<name>A0A212DEV7_CEREH</name>
<evidence type="ECO:0000313" key="3">
    <source>
        <dbReference type="Proteomes" id="UP000242450"/>
    </source>
</evidence>
<dbReference type="PANTHER" id="PTHR10334">
    <property type="entry name" value="CYSTEINE-RICH SECRETORY PROTEIN-RELATED"/>
    <property type="match status" value="1"/>
</dbReference>
<gene>
    <name evidence="2" type="ORF">Celaphus_00011313</name>
</gene>
<organism evidence="2 3">
    <name type="scientific">Cervus elaphus hippelaphus</name>
    <name type="common">European red deer</name>
    <dbReference type="NCBI Taxonomy" id="46360"/>
    <lineage>
        <taxon>Eukaryota</taxon>
        <taxon>Metazoa</taxon>
        <taxon>Chordata</taxon>
        <taxon>Craniata</taxon>
        <taxon>Vertebrata</taxon>
        <taxon>Euteleostomi</taxon>
        <taxon>Mammalia</taxon>
        <taxon>Eutheria</taxon>
        <taxon>Laurasiatheria</taxon>
        <taxon>Artiodactyla</taxon>
        <taxon>Ruminantia</taxon>
        <taxon>Pecora</taxon>
        <taxon>Cervidae</taxon>
        <taxon>Cervinae</taxon>
        <taxon>Cervus</taxon>
    </lineage>
</organism>
<reference evidence="2 3" key="1">
    <citation type="journal article" date="2018" name="Mol. Genet. Genomics">
        <title>The red deer Cervus elaphus genome CerEla1.0: sequencing, annotating, genes, and chromosomes.</title>
        <authorList>
            <person name="Bana N.A."/>
            <person name="Nyiri A."/>
            <person name="Nagy J."/>
            <person name="Frank K."/>
            <person name="Nagy T."/>
            <person name="Steger V."/>
            <person name="Schiller M."/>
            <person name="Lakatos P."/>
            <person name="Sugar L."/>
            <person name="Horn P."/>
            <person name="Barta E."/>
            <person name="Orosz L."/>
        </authorList>
    </citation>
    <scope>NUCLEOTIDE SEQUENCE [LARGE SCALE GENOMIC DNA]</scope>
    <source>
        <strain evidence="2">Hungarian</strain>
    </source>
</reference>
<dbReference type="Pfam" id="PF00188">
    <property type="entry name" value="CAP"/>
    <property type="match status" value="1"/>
</dbReference>